<accession>A0ABQ6IW71</accession>
<reference evidence="4" key="1">
    <citation type="journal article" date="2019" name="Int. J. Syst. Evol. Microbiol.">
        <title>The Global Catalogue of Microorganisms (GCM) 10K type strain sequencing project: providing services to taxonomists for standard genome sequencing and annotation.</title>
        <authorList>
            <consortium name="The Broad Institute Genomics Platform"/>
            <consortium name="The Broad Institute Genome Sequencing Center for Infectious Disease"/>
            <person name="Wu L."/>
            <person name="Ma J."/>
        </authorList>
    </citation>
    <scope>NUCLEOTIDE SEQUENCE [LARGE SCALE GENOMIC DNA]</scope>
    <source>
        <strain evidence="4">NBRC 113072</strain>
    </source>
</reference>
<dbReference type="RefSeq" id="WP_284304580.1">
    <property type="nucleotide sequence ID" value="NZ_BSUO01000001.1"/>
</dbReference>
<gene>
    <name evidence="3" type="ORF">GCM10025883_30090</name>
</gene>
<sequence>MSVETTQETTVATTPKTAVTWTCTLGGRFYELDVTPGLSTRTVLRVDGQQVHDEKVSGDRRTITLDADRRVEVRLSSLGKVRRATVHDGPVDLDFDAPAGSRAARTQEWGRTHPTLFALRHVVIKGGVIVVALLGLGALVKAVVEPVVRWIAERMPDIPLPDIDLPDIPWPSIPRPDITPPDWLAAFLTWFGQYDHIVKPLLIGLAIALFEIRRQRRQRRLRDSATADSPDEPPTAGDRGAPAP</sequence>
<feature type="region of interest" description="Disordered" evidence="1">
    <location>
        <begin position="220"/>
        <end position="244"/>
    </location>
</feature>
<evidence type="ECO:0000313" key="3">
    <source>
        <dbReference type="EMBL" id="GMA40964.1"/>
    </source>
</evidence>
<evidence type="ECO:0000256" key="2">
    <source>
        <dbReference type="SAM" id="Phobius"/>
    </source>
</evidence>
<keyword evidence="2" id="KW-0812">Transmembrane</keyword>
<feature type="transmembrane region" description="Helical" evidence="2">
    <location>
        <begin position="122"/>
        <end position="144"/>
    </location>
</feature>
<evidence type="ECO:0000256" key="1">
    <source>
        <dbReference type="SAM" id="MobiDB-lite"/>
    </source>
</evidence>
<proteinExistence type="predicted"/>
<keyword evidence="4" id="KW-1185">Reference proteome</keyword>
<keyword evidence="2" id="KW-0472">Membrane</keyword>
<comment type="caution">
    <text evidence="3">The sequence shown here is derived from an EMBL/GenBank/DDBJ whole genome shotgun (WGS) entry which is preliminary data.</text>
</comment>
<organism evidence="3 4">
    <name type="scientific">Mobilicoccus caccae</name>
    <dbReference type="NCBI Taxonomy" id="1859295"/>
    <lineage>
        <taxon>Bacteria</taxon>
        <taxon>Bacillati</taxon>
        <taxon>Actinomycetota</taxon>
        <taxon>Actinomycetes</taxon>
        <taxon>Micrococcales</taxon>
        <taxon>Dermatophilaceae</taxon>
        <taxon>Mobilicoccus</taxon>
    </lineage>
</organism>
<dbReference type="EMBL" id="BSUO01000001">
    <property type="protein sequence ID" value="GMA40964.1"/>
    <property type="molecule type" value="Genomic_DNA"/>
</dbReference>
<name>A0ABQ6IW71_9MICO</name>
<protein>
    <submittedName>
        <fullName evidence="3">Uncharacterized protein</fullName>
    </submittedName>
</protein>
<evidence type="ECO:0000313" key="4">
    <source>
        <dbReference type="Proteomes" id="UP001157126"/>
    </source>
</evidence>
<dbReference type="Proteomes" id="UP001157126">
    <property type="component" value="Unassembled WGS sequence"/>
</dbReference>
<feature type="transmembrane region" description="Helical" evidence="2">
    <location>
        <begin position="196"/>
        <end position="212"/>
    </location>
</feature>
<keyword evidence="2" id="KW-1133">Transmembrane helix</keyword>